<sequence length="597" mass="68696">MDRKKVKISITRTYTTVQCRWNKCEKVYNNIHEIRLHLRDHIRTYVGGKCLWNCCSSKDYGRNHTSPNCSYCKEFSCRRLYNDRNKMEDHFSDDSIIWTCLWDSCNTIFKNRSNLYKHIKFFHCKPPFPQKCKWIQCQDKTEFNYHYDLLLHGSIHISVNNLLCHIPNCNSVFKKPVDLNVHLCKVHFANIGRVDDANNSNQNMHVYNTGIKDGKKNQIKTQRTSTNINQTLNYKIKGTDHRDEGFEKKSELNRNSNANTETSPSEPVNNNILHISSNTSNNDHNKSKLFASFKKSSVPSMKGSDGPSRNKRNRVETISQLNKILFDSPNVQSIPAYNPQVQKLIPTITGVSHASNNSGSIAPFIRDSNFKSTNNDVLAHQSQNTDSNPINHYLNQHSESFSCSEDINKPLKLLQYINSTILPSMAPSYEQNLDFQSNNNIKDSPLPISTNAQINTCDESIINSDQNLEIPGTNSDIDLRMDNDETFLKESMFMTEDFSVDKMDLLLNKLSEMEQKFAFMKQTELKLSTTENTKNLTDVLNKIDETDVTFAKLIDDCQGRLDTLKEKNKNFKETMLKKCDSIIDKHDKNCNISNIAF</sequence>
<gene>
    <name evidence="4" type="ORF">A3Q56_00053</name>
</gene>
<dbReference type="PROSITE" id="PS00028">
    <property type="entry name" value="ZINC_FINGER_C2H2_1"/>
    <property type="match status" value="3"/>
</dbReference>
<dbReference type="InterPro" id="IPR013087">
    <property type="entry name" value="Znf_C2H2_type"/>
</dbReference>
<evidence type="ECO:0000259" key="3">
    <source>
        <dbReference type="PROSITE" id="PS50157"/>
    </source>
</evidence>
<feature type="region of interest" description="Disordered" evidence="2">
    <location>
        <begin position="234"/>
        <end position="314"/>
    </location>
</feature>
<feature type="compositionally biased region" description="Low complexity" evidence="2">
    <location>
        <begin position="288"/>
        <end position="297"/>
    </location>
</feature>
<dbReference type="Gene3D" id="3.30.160.60">
    <property type="entry name" value="Classic Zinc Finger"/>
    <property type="match status" value="1"/>
</dbReference>
<dbReference type="OrthoDB" id="2687452at2759"/>
<comment type="caution">
    <text evidence="4">The sequence shown here is derived from an EMBL/GenBank/DDBJ whole genome shotgun (WGS) entry which is preliminary data.</text>
</comment>
<evidence type="ECO:0000256" key="2">
    <source>
        <dbReference type="SAM" id="MobiDB-lite"/>
    </source>
</evidence>
<dbReference type="PROSITE" id="PS50157">
    <property type="entry name" value="ZINC_FINGER_C2H2_2"/>
    <property type="match status" value="1"/>
</dbReference>
<keyword evidence="1" id="KW-0479">Metal-binding</keyword>
<evidence type="ECO:0000313" key="5">
    <source>
        <dbReference type="Proteomes" id="UP000078046"/>
    </source>
</evidence>
<protein>
    <recommendedName>
        <fullName evidence="3">C2H2-type domain-containing protein</fullName>
    </recommendedName>
</protein>
<feature type="compositionally biased region" description="Polar residues" evidence="2">
    <location>
        <begin position="253"/>
        <end position="282"/>
    </location>
</feature>
<dbReference type="Proteomes" id="UP000078046">
    <property type="component" value="Unassembled WGS sequence"/>
</dbReference>
<name>A0A177BEQ2_9BILA</name>
<keyword evidence="1" id="KW-0862">Zinc</keyword>
<feature type="domain" description="C2H2-type" evidence="3">
    <location>
        <begin position="98"/>
        <end position="123"/>
    </location>
</feature>
<evidence type="ECO:0000313" key="4">
    <source>
        <dbReference type="EMBL" id="OAF72173.1"/>
    </source>
</evidence>
<keyword evidence="1" id="KW-0863">Zinc-finger</keyword>
<organism evidence="4 5">
    <name type="scientific">Intoshia linei</name>
    <dbReference type="NCBI Taxonomy" id="1819745"/>
    <lineage>
        <taxon>Eukaryota</taxon>
        <taxon>Metazoa</taxon>
        <taxon>Spiralia</taxon>
        <taxon>Lophotrochozoa</taxon>
        <taxon>Mesozoa</taxon>
        <taxon>Orthonectida</taxon>
        <taxon>Rhopaluridae</taxon>
        <taxon>Intoshia</taxon>
    </lineage>
</organism>
<dbReference type="SMART" id="SM00355">
    <property type="entry name" value="ZnF_C2H2"/>
    <property type="match status" value="4"/>
</dbReference>
<keyword evidence="5" id="KW-1185">Reference proteome</keyword>
<dbReference type="SUPFAM" id="SSF57667">
    <property type="entry name" value="beta-beta-alpha zinc fingers"/>
    <property type="match status" value="1"/>
</dbReference>
<feature type="compositionally biased region" description="Basic and acidic residues" evidence="2">
    <location>
        <begin position="237"/>
        <end position="252"/>
    </location>
</feature>
<reference evidence="4 5" key="1">
    <citation type="submission" date="2016-04" db="EMBL/GenBank/DDBJ databases">
        <title>The genome of Intoshia linei affirms orthonectids as highly simplified spiralians.</title>
        <authorList>
            <person name="Mikhailov K.V."/>
            <person name="Slusarev G.S."/>
            <person name="Nikitin M.A."/>
            <person name="Logacheva M.D."/>
            <person name="Penin A."/>
            <person name="Aleoshin V."/>
            <person name="Panchin Y.V."/>
        </authorList>
    </citation>
    <scope>NUCLEOTIDE SEQUENCE [LARGE SCALE GENOMIC DNA]</scope>
    <source>
        <strain evidence="4">Intl2013</strain>
        <tissue evidence="4">Whole animal</tissue>
    </source>
</reference>
<dbReference type="GO" id="GO:0008270">
    <property type="term" value="F:zinc ion binding"/>
    <property type="evidence" value="ECO:0007669"/>
    <property type="project" value="UniProtKB-KW"/>
</dbReference>
<evidence type="ECO:0000256" key="1">
    <source>
        <dbReference type="PROSITE-ProRule" id="PRU00042"/>
    </source>
</evidence>
<proteinExistence type="predicted"/>
<dbReference type="EMBL" id="LWCA01000002">
    <property type="protein sequence ID" value="OAF72173.1"/>
    <property type="molecule type" value="Genomic_DNA"/>
</dbReference>
<dbReference type="AlphaFoldDB" id="A0A177BEQ2"/>
<accession>A0A177BEQ2</accession>
<dbReference type="InterPro" id="IPR036236">
    <property type="entry name" value="Znf_C2H2_sf"/>
</dbReference>